<evidence type="ECO:0000313" key="2">
    <source>
        <dbReference type="Proteomes" id="UP000800096"/>
    </source>
</evidence>
<protein>
    <submittedName>
        <fullName evidence="1">Uncharacterized protein</fullName>
    </submittedName>
</protein>
<gene>
    <name evidence="1" type="ORF">BDU57DRAFT_510209</name>
</gene>
<name>A0A6A5R034_AMPQU</name>
<dbReference type="AlphaFoldDB" id="A0A6A5R034"/>
<dbReference type="Proteomes" id="UP000800096">
    <property type="component" value="Unassembled WGS sequence"/>
</dbReference>
<evidence type="ECO:0000313" key="1">
    <source>
        <dbReference type="EMBL" id="KAF1921411.1"/>
    </source>
</evidence>
<dbReference type="EMBL" id="ML979132">
    <property type="protein sequence ID" value="KAF1921411.1"/>
    <property type="molecule type" value="Genomic_DNA"/>
</dbReference>
<accession>A0A6A5R034</accession>
<proteinExistence type="predicted"/>
<organism evidence="1 2">
    <name type="scientific">Ampelomyces quisqualis</name>
    <name type="common">Powdery mildew agent</name>
    <dbReference type="NCBI Taxonomy" id="50730"/>
    <lineage>
        <taxon>Eukaryota</taxon>
        <taxon>Fungi</taxon>
        <taxon>Dikarya</taxon>
        <taxon>Ascomycota</taxon>
        <taxon>Pezizomycotina</taxon>
        <taxon>Dothideomycetes</taxon>
        <taxon>Pleosporomycetidae</taxon>
        <taxon>Pleosporales</taxon>
        <taxon>Pleosporineae</taxon>
        <taxon>Phaeosphaeriaceae</taxon>
        <taxon>Ampelomyces</taxon>
    </lineage>
</organism>
<sequence length="139" mass="15150">MQDDCTTAGHTCHVRHSFSAWPFWHDVASAAASNFCSSSSSYLASHICNSSTRRGSSQPLRLQKNFLSTHLFRQKRVVTGRESRHAHGSRGHRCISLAYTLHCVRTGSHPCSLIASALYLVVAGAGSCTFGSFSCTFLL</sequence>
<keyword evidence="2" id="KW-1185">Reference proteome</keyword>
<reference evidence="1" key="1">
    <citation type="journal article" date="2020" name="Stud. Mycol.">
        <title>101 Dothideomycetes genomes: a test case for predicting lifestyles and emergence of pathogens.</title>
        <authorList>
            <person name="Haridas S."/>
            <person name="Albert R."/>
            <person name="Binder M."/>
            <person name="Bloem J."/>
            <person name="Labutti K."/>
            <person name="Salamov A."/>
            <person name="Andreopoulos B."/>
            <person name="Baker S."/>
            <person name="Barry K."/>
            <person name="Bills G."/>
            <person name="Bluhm B."/>
            <person name="Cannon C."/>
            <person name="Castanera R."/>
            <person name="Culley D."/>
            <person name="Daum C."/>
            <person name="Ezra D."/>
            <person name="Gonzalez J."/>
            <person name="Henrissat B."/>
            <person name="Kuo A."/>
            <person name="Liang C."/>
            <person name="Lipzen A."/>
            <person name="Lutzoni F."/>
            <person name="Magnuson J."/>
            <person name="Mondo S."/>
            <person name="Nolan M."/>
            <person name="Ohm R."/>
            <person name="Pangilinan J."/>
            <person name="Park H.-J."/>
            <person name="Ramirez L."/>
            <person name="Alfaro M."/>
            <person name="Sun H."/>
            <person name="Tritt A."/>
            <person name="Yoshinaga Y."/>
            <person name="Zwiers L.-H."/>
            <person name="Turgeon B."/>
            <person name="Goodwin S."/>
            <person name="Spatafora J."/>
            <person name="Crous P."/>
            <person name="Grigoriev I."/>
        </authorList>
    </citation>
    <scope>NUCLEOTIDE SEQUENCE</scope>
    <source>
        <strain evidence="1">HMLAC05119</strain>
    </source>
</reference>